<evidence type="ECO:0000259" key="2">
    <source>
        <dbReference type="Pfam" id="PF10551"/>
    </source>
</evidence>
<evidence type="ECO:0000256" key="1">
    <source>
        <dbReference type="SAM" id="MobiDB-lite"/>
    </source>
</evidence>
<dbReference type="EMBL" id="QXFV01003821">
    <property type="protein sequence ID" value="KAE8973652.1"/>
    <property type="molecule type" value="Genomic_DNA"/>
</dbReference>
<gene>
    <name evidence="3" type="ORF">PR001_g26249</name>
    <name evidence="4" type="ORF">PR003_g25411</name>
</gene>
<evidence type="ECO:0000313" key="4">
    <source>
        <dbReference type="EMBL" id="KAE9289974.1"/>
    </source>
</evidence>
<dbReference type="PANTHER" id="PTHR47160">
    <property type="entry name" value="PUTATIVE-RELATED"/>
    <property type="match status" value="1"/>
</dbReference>
<evidence type="ECO:0000313" key="5">
    <source>
        <dbReference type="Proteomes" id="UP000429607"/>
    </source>
</evidence>
<dbReference type="EMBL" id="QXFT01003046">
    <property type="protein sequence ID" value="KAE9289974.1"/>
    <property type="molecule type" value="Genomic_DNA"/>
</dbReference>
<dbReference type="InterPro" id="IPR018289">
    <property type="entry name" value="MULE_transposase_dom"/>
</dbReference>
<feature type="domain" description="MULE transposase" evidence="2">
    <location>
        <begin position="205"/>
        <end position="300"/>
    </location>
</feature>
<evidence type="ECO:0000313" key="3">
    <source>
        <dbReference type="EMBL" id="KAE8973652.1"/>
    </source>
</evidence>
<protein>
    <recommendedName>
        <fullName evidence="2">MULE transposase domain-containing protein</fullName>
    </recommendedName>
</protein>
<accession>A0A6A4CGH9</accession>
<comment type="caution">
    <text evidence="4">The sequence shown here is derived from an EMBL/GenBank/DDBJ whole genome shotgun (WGS) entry which is preliminary data.</text>
</comment>
<reference evidence="4 6" key="1">
    <citation type="submission" date="2018-08" db="EMBL/GenBank/DDBJ databases">
        <title>Genomic investigation of the strawberry pathogen Phytophthora fragariae indicates pathogenicity is determined by transcriptional variation in three key races.</title>
        <authorList>
            <person name="Adams T.M."/>
            <person name="Armitage A.D."/>
            <person name="Sobczyk M.K."/>
            <person name="Bates H.J."/>
            <person name="Dunwell J.M."/>
            <person name="Nellist C.F."/>
            <person name="Harrison R.J."/>
        </authorList>
    </citation>
    <scope>NUCLEOTIDE SEQUENCE [LARGE SCALE GENOMIC DNA]</scope>
    <source>
        <strain evidence="3 5">SCRP249</strain>
        <strain evidence="4 6">SCRP333</strain>
    </source>
</reference>
<evidence type="ECO:0000313" key="6">
    <source>
        <dbReference type="Proteomes" id="UP000434957"/>
    </source>
</evidence>
<dbReference type="Proteomes" id="UP000429607">
    <property type="component" value="Unassembled WGS sequence"/>
</dbReference>
<dbReference type="Proteomes" id="UP000434957">
    <property type="component" value="Unassembled WGS sequence"/>
</dbReference>
<feature type="region of interest" description="Disordered" evidence="1">
    <location>
        <begin position="69"/>
        <end position="95"/>
    </location>
</feature>
<keyword evidence="6" id="KW-1185">Reference proteome</keyword>
<dbReference type="Pfam" id="PF10551">
    <property type="entry name" value="MULE"/>
    <property type="match status" value="1"/>
</dbReference>
<sequence length="358" mass="40277">MSDIDSITPFRTTIHWKGFQFTKCHGSSRKNTYRCSFYRRACKAKLDVMTDGRVIEIRFPHSCGGEIIDISSDESTADPPASPKQAPARDVSQQMAAETDTLALQQVSVLPSKIWDQVREQFTIDDMTRGLSRDQVISRVYRVRRQHFGGSIHGHVEIPPLSQARDGSNFFQFNFTYAGDNGAERVMGWAHPALIRLLTYSNVSLFVDGTFFCVPSSFYQCIIVMVYDRGSRCYVPAMWVLNTSKTEWSYWHVLHCVQAATGMNMEPGTITCDFEQGLINAVGDQFPDSTLVSCLFHFKQAVRRRMQKLHIPTDEISVAMGRGVLDVLTILPHDQIDPQGILHVTGRIKATIEGRGSA</sequence>
<proteinExistence type="predicted"/>
<dbReference type="PANTHER" id="PTHR47160:SF5">
    <property type="entry name" value="MULE TRANSPOSASE DOMAIN-CONTAINING PROTEIN"/>
    <property type="match status" value="1"/>
</dbReference>
<name>A0A6A4CGH9_9STRA</name>
<dbReference type="AlphaFoldDB" id="A0A6A4CGH9"/>
<organism evidence="4 6">
    <name type="scientific">Phytophthora rubi</name>
    <dbReference type="NCBI Taxonomy" id="129364"/>
    <lineage>
        <taxon>Eukaryota</taxon>
        <taxon>Sar</taxon>
        <taxon>Stramenopiles</taxon>
        <taxon>Oomycota</taxon>
        <taxon>Peronosporomycetes</taxon>
        <taxon>Peronosporales</taxon>
        <taxon>Peronosporaceae</taxon>
        <taxon>Phytophthora</taxon>
    </lineage>
</organism>